<keyword evidence="4" id="KW-1185">Reference proteome</keyword>
<gene>
    <name evidence="3" type="primary">Contig18669.g19830</name>
    <name evidence="3" type="ORF">STYLEM_1892</name>
</gene>
<sequence>MDNQSNKLQLFKNVGFSQNSNRVNHSFSVNKPENNKMNNSFHIKLPEIHRMSIKTRDQNELKINTMHTLRLFEFDVPRQYSHSSYLKQREDNEEIEKVNKLSKNELLHILESKRTTIMQEQKVIYIQRTYRQIQADYREKIRQQQLQQEMELQRKKNECAFRIQKRWRIVQKKLQEELMIRKAAATQVLQKFIKKRQVKMRLERERQQKLLEEQMRQHQRESAQIKIRYYWRKFKKQVLSQKNKNKNNKNAGKQTNKNQANKRGGPRNSTNAQQQVYNPKNVVSTHKSTKLQQ</sequence>
<feature type="coiled-coil region" evidence="1">
    <location>
        <begin position="201"/>
        <end position="228"/>
    </location>
</feature>
<feature type="region of interest" description="Disordered" evidence="2">
    <location>
        <begin position="241"/>
        <end position="293"/>
    </location>
</feature>
<feature type="compositionally biased region" description="Low complexity" evidence="2">
    <location>
        <begin position="241"/>
        <end position="262"/>
    </location>
</feature>
<evidence type="ECO:0000313" key="3">
    <source>
        <dbReference type="EMBL" id="CDW72925.1"/>
    </source>
</evidence>
<dbReference type="AlphaFoldDB" id="A0A077ZUF4"/>
<protein>
    <submittedName>
        <fullName evidence="3">Uncharacterized protein</fullName>
    </submittedName>
</protein>
<evidence type="ECO:0000256" key="1">
    <source>
        <dbReference type="SAM" id="Coils"/>
    </source>
</evidence>
<dbReference type="InParanoid" id="A0A077ZUF4"/>
<evidence type="ECO:0000313" key="4">
    <source>
        <dbReference type="Proteomes" id="UP000039865"/>
    </source>
</evidence>
<accession>A0A077ZUF4</accession>
<reference evidence="3 4" key="1">
    <citation type="submission" date="2014-06" db="EMBL/GenBank/DDBJ databases">
        <authorList>
            <person name="Swart Estienne"/>
        </authorList>
    </citation>
    <scope>NUCLEOTIDE SEQUENCE [LARGE SCALE GENOMIC DNA]</scope>
    <source>
        <strain evidence="3 4">130c</strain>
    </source>
</reference>
<proteinExistence type="predicted"/>
<organism evidence="3 4">
    <name type="scientific">Stylonychia lemnae</name>
    <name type="common">Ciliate</name>
    <dbReference type="NCBI Taxonomy" id="5949"/>
    <lineage>
        <taxon>Eukaryota</taxon>
        <taxon>Sar</taxon>
        <taxon>Alveolata</taxon>
        <taxon>Ciliophora</taxon>
        <taxon>Intramacronucleata</taxon>
        <taxon>Spirotrichea</taxon>
        <taxon>Stichotrichia</taxon>
        <taxon>Sporadotrichida</taxon>
        <taxon>Oxytrichidae</taxon>
        <taxon>Stylonychinae</taxon>
        <taxon>Stylonychia</taxon>
    </lineage>
</organism>
<name>A0A077ZUF4_STYLE</name>
<keyword evidence="1" id="KW-0175">Coiled coil</keyword>
<evidence type="ECO:0000256" key="2">
    <source>
        <dbReference type="SAM" id="MobiDB-lite"/>
    </source>
</evidence>
<feature type="compositionally biased region" description="Polar residues" evidence="2">
    <location>
        <begin position="267"/>
        <end position="293"/>
    </location>
</feature>
<dbReference type="Proteomes" id="UP000039865">
    <property type="component" value="Unassembled WGS sequence"/>
</dbReference>
<dbReference type="EMBL" id="CCKQ01001820">
    <property type="protein sequence ID" value="CDW72925.1"/>
    <property type="molecule type" value="Genomic_DNA"/>
</dbReference>